<proteinExistence type="predicted"/>
<name>A0AAW8LRM3_AGRTU</name>
<reference evidence="2" key="1">
    <citation type="submission" date="2023-07" db="EMBL/GenBank/DDBJ databases">
        <title>Sorghum-associated microbial communities from plants grown in Nebraska, USA.</title>
        <authorList>
            <person name="Schachtman D."/>
        </authorList>
    </citation>
    <scope>NUCLEOTIDE SEQUENCE</scope>
    <source>
        <strain evidence="2">1457</strain>
    </source>
</reference>
<evidence type="ECO:0000256" key="1">
    <source>
        <dbReference type="SAM" id="MobiDB-lite"/>
    </source>
</evidence>
<evidence type="ECO:0008006" key="4">
    <source>
        <dbReference type="Google" id="ProtNLM"/>
    </source>
</evidence>
<organism evidence="2 3">
    <name type="scientific">Agrobacterium tumefaciens</name>
    <dbReference type="NCBI Taxonomy" id="358"/>
    <lineage>
        <taxon>Bacteria</taxon>
        <taxon>Pseudomonadati</taxon>
        <taxon>Pseudomonadota</taxon>
        <taxon>Alphaproteobacteria</taxon>
        <taxon>Hyphomicrobiales</taxon>
        <taxon>Rhizobiaceae</taxon>
        <taxon>Rhizobium/Agrobacterium group</taxon>
        <taxon>Agrobacterium</taxon>
        <taxon>Agrobacterium tumefaciens complex</taxon>
    </lineage>
</organism>
<dbReference type="Proteomes" id="UP001265315">
    <property type="component" value="Unassembled WGS sequence"/>
</dbReference>
<comment type="caution">
    <text evidence="2">The sequence shown here is derived from an EMBL/GenBank/DDBJ whole genome shotgun (WGS) entry which is preliminary data.</text>
</comment>
<sequence length="192" mass="21819">MKKSQTTDVTTLERGRGRPTDYSDELADAICERIITGLSVRKIGDMDDMPCEDTIYTWLSKYEYFSEKYEKACQHRTTKFMEECVDLADTLPDGVMFLGLDGRLYERIEVLQLTVQERAEACLVAIGLTTELINKRKLQIDTRLKAAARMHRSKWGDRSEVDLTSKGEKLPTAAPVSPELLAEAMRQFKGSL</sequence>
<dbReference type="EMBL" id="JAVDSW010000001">
    <property type="protein sequence ID" value="MDR6701613.1"/>
    <property type="molecule type" value="Genomic_DNA"/>
</dbReference>
<accession>A0AAW8LRM3</accession>
<evidence type="ECO:0000313" key="3">
    <source>
        <dbReference type="Proteomes" id="UP001265315"/>
    </source>
</evidence>
<evidence type="ECO:0000313" key="2">
    <source>
        <dbReference type="EMBL" id="MDR6701613.1"/>
    </source>
</evidence>
<feature type="region of interest" description="Disordered" evidence="1">
    <location>
        <begin position="1"/>
        <end position="21"/>
    </location>
</feature>
<dbReference type="InterPro" id="IPR048683">
    <property type="entry name" value="Sf6_terminase"/>
</dbReference>
<gene>
    <name evidence="2" type="ORF">J2W61_001441</name>
</gene>
<feature type="compositionally biased region" description="Polar residues" evidence="1">
    <location>
        <begin position="1"/>
        <end position="10"/>
    </location>
</feature>
<dbReference type="Gene3D" id="1.10.10.60">
    <property type="entry name" value="Homeodomain-like"/>
    <property type="match status" value="1"/>
</dbReference>
<feature type="compositionally biased region" description="Basic and acidic residues" evidence="1">
    <location>
        <begin position="11"/>
        <end position="21"/>
    </location>
</feature>
<dbReference type="Pfam" id="PF20901">
    <property type="entry name" value="Sf6_terminase"/>
    <property type="match status" value="1"/>
</dbReference>
<protein>
    <recommendedName>
        <fullName evidence="4">Terminase small subunit</fullName>
    </recommendedName>
</protein>
<dbReference type="AlphaFoldDB" id="A0AAW8LRM3"/>
<dbReference type="RefSeq" id="WP_137068571.1">
    <property type="nucleotide sequence ID" value="NZ_JAGIPM010000001.1"/>
</dbReference>